<proteinExistence type="predicted"/>
<name>A0A0F6W926_9BACT</name>
<evidence type="ECO:0000256" key="4">
    <source>
        <dbReference type="SAM" id="SignalP"/>
    </source>
</evidence>
<feature type="transmembrane region" description="Helical" evidence="3">
    <location>
        <begin position="158"/>
        <end position="180"/>
    </location>
</feature>
<accession>A0A0F6W926</accession>
<feature type="repeat" description="TPR" evidence="1">
    <location>
        <begin position="29"/>
        <end position="62"/>
    </location>
</feature>
<feature type="compositionally biased region" description="Pro residues" evidence="2">
    <location>
        <begin position="128"/>
        <end position="151"/>
    </location>
</feature>
<keyword evidence="1" id="KW-0802">TPR repeat</keyword>
<dbReference type="AlphaFoldDB" id="A0A0F6W926"/>
<dbReference type="RefSeq" id="WP_053237473.1">
    <property type="nucleotide sequence ID" value="NZ_CP011125.1"/>
</dbReference>
<keyword evidence="3" id="KW-1133">Transmembrane helix</keyword>
<evidence type="ECO:0000313" key="5">
    <source>
        <dbReference type="EMBL" id="AKF10511.1"/>
    </source>
</evidence>
<feature type="transmembrane region" description="Helical" evidence="3">
    <location>
        <begin position="214"/>
        <end position="235"/>
    </location>
</feature>
<evidence type="ECO:0000256" key="3">
    <source>
        <dbReference type="SAM" id="Phobius"/>
    </source>
</evidence>
<dbReference type="Proteomes" id="UP000034883">
    <property type="component" value="Chromosome"/>
</dbReference>
<protein>
    <recommendedName>
        <fullName evidence="7">Tetratricopeptide repeat protein</fullName>
    </recommendedName>
</protein>
<gene>
    <name evidence="5" type="ORF">DB32_007660</name>
</gene>
<dbReference type="EMBL" id="CP011125">
    <property type="protein sequence ID" value="AKF10511.1"/>
    <property type="molecule type" value="Genomic_DNA"/>
</dbReference>
<reference evidence="5 6" key="1">
    <citation type="submission" date="2015-03" db="EMBL/GenBank/DDBJ databases">
        <title>Genome assembly of Sandaracinus amylolyticus DSM 53668.</title>
        <authorList>
            <person name="Sharma G."/>
            <person name="Subramanian S."/>
        </authorList>
    </citation>
    <scope>NUCLEOTIDE SEQUENCE [LARGE SCALE GENOMIC DNA]</scope>
    <source>
        <strain evidence="5 6">DSM 53668</strain>
    </source>
</reference>
<keyword evidence="3" id="KW-0812">Transmembrane</keyword>
<feature type="chain" id="PRO_5002511267" description="Tetratricopeptide repeat protein" evidence="4">
    <location>
        <begin position="21"/>
        <end position="260"/>
    </location>
</feature>
<dbReference type="SUPFAM" id="SSF48452">
    <property type="entry name" value="TPR-like"/>
    <property type="match status" value="1"/>
</dbReference>
<evidence type="ECO:0000256" key="2">
    <source>
        <dbReference type="SAM" id="MobiDB-lite"/>
    </source>
</evidence>
<evidence type="ECO:0008006" key="7">
    <source>
        <dbReference type="Google" id="ProtNLM"/>
    </source>
</evidence>
<organism evidence="5 6">
    <name type="scientific">Sandaracinus amylolyticus</name>
    <dbReference type="NCBI Taxonomy" id="927083"/>
    <lineage>
        <taxon>Bacteria</taxon>
        <taxon>Pseudomonadati</taxon>
        <taxon>Myxococcota</taxon>
        <taxon>Polyangia</taxon>
        <taxon>Polyangiales</taxon>
        <taxon>Sandaracinaceae</taxon>
        <taxon>Sandaracinus</taxon>
    </lineage>
</organism>
<feature type="compositionally biased region" description="Basic and acidic residues" evidence="2">
    <location>
        <begin position="113"/>
        <end position="127"/>
    </location>
</feature>
<dbReference type="InterPro" id="IPR019734">
    <property type="entry name" value="TPR_rpt"/>
</dbReference>
<sequence>MRFHVLVALMIVVLPALGRAQDAPPEDRAGTLFERGVERLREGDHEAAAAAFRESYRLAPRVTTMCNLALTYDRWGPEHRAQAARAYRTCARDDDTGRFRTFAEQRVAEIEREIVLSESEPTEHEPPPPEPAPPSEPEITPPPPSDPLPPPEPDHTSLYVGLGLAAPAAGAAITAIVLALDAQSTVDDLRDEPFIVRGSPEHDRLEQARTTATVATALYVTAGVLAAGAATLVIIDLAASDTSETHVAIRPNGIAIEGRF</sequence>
<evidence type="ECO:0000313" key="6">
    <source>
        <dbReference type="Proteomes" id="UP000034883"/>
    </source>
</evidence>
<dbReference type="OrthoDB" id="5506976at2"/>
<feature type="signal peptide" evidence="4">
    <location>
        <begin position="1"/>
        <end position="20"/>
    </location>
</feature>
<feature type="region of interest" description="Disordered" evidence="2">
    <location>
        <begin position="113"/>
        <end position="156"/>
    </location>
</feature>
<dbReference type="STRING" id="927083.DB32_007660"/>
<dbReference type="KEGG" id="samy:DB32_007660"/>
<dbReference type="InterPro" id="IPR011990">
    <property type="entry name" value="TPR-like_helical_dom_sf"/>
</dbReference>
<evidence type="ECO:0000256" key="1">
    <source>
        <dbReference type="PROSITE-ProRule" id="PRU00339"/>
    </source>
</evidence>
<keyword evidence="6" id="KW-1185">Reference proteome</keyword>
<dbReference type="PROSITE" id="PS50005">
    <property type="entry name" value="TPR"/>
    <property type="match status" value="1"/>
</dbReference>
<keyword evidence="3" id="KW-0472">Membrane</keyword>
<keyword evidence="4" id="KW-0732">Signal</keyword>